<keyword evidence="4" id="KW-1185">Reference proteome</keyword>
<dbReference type="RefSeq" id="WP_130413759.1">
    <property type="nucleotide sequence ID" value="NZ_SHKX01000013.1"/>
</dbReference>
<dbReference type="PANTHER" id="PTHR19308:SF14">
    <property type="entry name" value="START DOMAIN-CONTAINING PROTEIN"/>
    <property type="match status" value="1"/>
</dbReference>
<feature type="chain" id="PRO_5020509089" description="START domain-containing protein" evidence="1">
    <location>
        <begin position="26"/>
        <end position="237"/>
    </location>
</feature>
<dbReference type="EMBL" id="SHKX01000013">
    <property type="protein sequence ID" value="RZU38302.1"/>
    <property type="molecule type" value="Genomic_DNA"/>
</dbReference>
<dbReference type="InterPro" id="IPR002913">
    <property type="entry name" value="START_lipid-bd_dom"/>
</dbReference>
<dbReference type="Gene3D" id="3.30.530.20">
    <property type="match status" value="1"/>
</dbReference>
<evidence type="ECO:0000313" key="3">
    <source>
        <dbReference type="EMBL" id="RZU38302.1"/>
    </source>
</evidence>
<name>A0A4Q7YKU4_9GAMM</name>
<organism evidence="3 4">
    <name type="scientific">Fluviicoccus keumensis</name>
    <dbReference type="NCBI Taxonomy" id="1435465"/>
    <lineage>
        <taxon>Bacteria</taxon>
        <taxon>Pseudomonadati</taxon>
        <taxon>Pseudomonadota</taxon>
        <taxon>Gammaproteobacteria</taxon>
        <taxon>Moraxellales</taxon>
        <taxon>Moraxellaceae</taxon>
        <taxon>Fluviicoccus</taxon>
    </lineage>
</organism>
<evidence type="ECO:0000259" key="2">
    <source>
        <dbReference type="PROSITE" id="PS50848"/>
    </source>
</evidence>
<feature type="signal peptide" evidence="1">
    <location>
        <begin position="1"/>
        <end position="25"/>
    </location>
</feature>
<accession>A0A4Q7YKU4</accession>
<proteinExistence type="predicted"/>
<reference evidence="3 4" key="1">
    <citation type="submission" date="2019-02" db="EMBL/GenBank/DDBJ databases">
        <title>Genomic Encyclopedia of Type Strains, Phase IV (KMG-IV): sequencing the most valuable type-strain genomes for metagenomic binning, comparative biology and taxonomic classification.</title>
        <authorList>
            <person name="Goeker M."/>
        </authorList>
    </citation>
    <scope>NUCLEOTIDE SEQUENCE [LARGE SCALE GENOMIC DNA]</scope>
    <source>
        <strain evidence="3 4">DSM 105135</strain>
    </source>
</reference>
<dbReference type="SUPFAM" id="SSF55961">
    <property type="entry name" value="Bet v1-like"/>
    <property type="match status" value="1"/>
</dbReference>
<sequence>MVRNLRKAAALLPALLLLNASPAFADKDLDELRGPGLGSEWRLIKNDTRKNIKAWDKRDDDKKYRSFKLDLIIDAPLEAVARAYTDIDYYPRWFWEVQESRVLKKVSDTEFYYYVVHRAPVGLPPRDAIIHAKIEPWTKAKGYALFILEAKPAYLPPRDGHVRMNAEDMVIKWTPQPDGTTREEVEGYIDPGGSVPVWAINAVQRQAPYYTVMGLQRVVQTERFKNPKDPMPFKVRE</sequence>
<dbReference type="GO" id="GO:0008289">
    <property type="term" value="F:lipid binding"/>
    <property type="evidence" value="ECO:0007669"/>
    <property type="project" value="InterPro"/>
</dbReference>
<dbReference type="AlphaFoldDB" id="A0A4Q7YKU4"/>
<evidence type="ECO:0000256" key="1">
    <source>
        <dbReference type="SAM" id="SignalP"/>
    </source>
</evidence>
<comment type="caution">
    <text evidence="3">The sequence shown here is derived from an EMBL/GenBank/DDBJ whole genome shotgun (WGS) entry which is preliminary data.</text>
</comment>
<feature type="domain" description="START" evidence="2">
    <location>
        <begin position="41"/>
        <end position="224"/>
    </location>
</feature>
<keyword evidence="1" id="KW-0732">Signal</keyword>
<dbReference type="GO" id="GO:0005737">
    <property type="term" value="C:cytoplasm"/>
    <property type="evidence" value="ECO:0007669"/>
    <property type="project" value="UniProtKB-ARBA"/>
</dbReference>
<dbReference type="InterPro" id="IPR051213">
    <property type="entry name" value="START_lipid_transfer"/>
</dbReference>
<gene>
    <name evidence="3" type="ORF">EV700_2232</name>
</gene>
<evidence type="ECO:0000313" key="4">
    <source>
        <dbReference type="Proteomes" id="UP000292423"/>
    </source>
</evidence>
<dbReference type="InterPro" id="IPR023393">
    <property type="entry name" value="START-like_dom_sf"/>
</dbReference>
<dbReference type="OrthoDB" id="5734556at2"/>
<dbReference type="PROSITE" id="PS50848">
    <property type="entry name" value="START"/>
    <property type="match status" value="1"/>
</dbReference>
<dbReference type="PANTHER" id="PTHR19308">
    <property type="entry name" value="PHOSPHATIDYLCHOLINE TRANSFER PROTEIN"/>
    <property type="match status" value="1"/>
</dbReference>
<protein>
    <recommendedName>
        <fullName evidence="2">START domain-containing protein</fullName>
    </recommendedName>
</protein>
<dbReference type="Proteomes" id="UP000292423">
    <property type="component" value="Unassembled WGS sequence"/>
</dbReference>